<comment type="caution">
    <text evidence="2">The sequence shown here is derived from an EMBL/GenBank/DDBJ whole genome shotgun (WGS) entry which is preliminary data.</text>
</comment>
<evidence type="ECO:0000313" key="3">
    <source>
        <dbReference type="Proteomes" id="UP000032544"/>
    </source>
</evidence>
<gene>
    <name evidence="2" type="ORF">LH29_24000</name>
</gene>
<dbReference type="STRING" id="1544798.LH29_24000"/>
<accession>A0A0D8J4H5</accession>
<feature type="signal peptide" evidence="1">
    <location>
        <begin position="1"/>
        <end position="20"/>
    </location>
</feature>
<feature type="chain" id="PRO_5002330825" description="NIPSNAP domain-containing protein" evidence="1">
    <location>
        <begin position="21"/>
        <end position="263"/>
    </location>
</feature>
<keyword evidence="1" id="KW-0732">Signal</keyword>
<evidence type="ECO:0008006" key="4">
    <source>
        <dbReference type="Google" id="ProtNLM"/>
    </source>
</evidence>
<dbReference type="AlphaFoldDB" id="A0A0D8J4H5"/>
<dbReference type="Proteomes" id="UP000032544">
    <property type="component" value="Unassembled WGS sequence"/>
</dbReference>
<organism evidence="2 3">
    <name type="scientific">Draconibacterium sediminis</name>
    <dbReference type="NCBI Taxonomy" id="1544798"/>
    <lineage>
        <taxon>Bacteria</taxon>
        <taxon>Pseudomonadati</taxon>
        <taxon>Bacteroidota</taxon>
        <taxon>Bacteroidia</taxon>
        <taxon>Marinilabiliales</taxon>
        <taxon>Prolixibacteraceae</taxon>
        <taxon>Draconibacterium</taxon>
    </lineage>
</organism>
<dbReference type="RefSeq" id="WP_045033710.1">
    <property type="nucleotide sequence ID" value="NZ_JRHC01000010.1"/>
</dbReference>
<dbReference type="EMBL" id="JRHC01000010">
    <property type="protein sequence ID" value="KJF41674.1"/>
    <property type="molecule type" value="Genomic_DNA"/>
</dbReference>
<sequence>MKKFVFLIVLMLLCTVSLFAQEEDQPLYILMEFMSVSDDMNGDYQEVEQFWSKIHQQRVADNNIIGWDLWAMNPGGTEQGSQYFTVTLFSSMAAMFEGIPGGKFDEYLQNAYPNLSDKERDEMMEKTLKSRDMAHQVYCKEINTTSGDFDMELGTVLVMDIMKQEHDSYEKVENEIFKPWHQQMVDEGKKGAWGLLRVILPAGSQAVGTHITYSMYKDYSQLANFWEGDNGDMDLTTSLAVQKALKTRDWRGVEMARLVMKVR</sequence>
<reference evidence="2 3" key="1">
    <citation type="submission" date="2014-09" db="EMBL/GenBank/DDBJ databases">
        <title>Draft Genome Sequence of Draconibacterium sp. JN14CK-3.</title>
        <authorList>
            <person name="Dong C."/>
            <person name="Lai Q."/>
            <person name="Shao Z."/>
        </authorList>
    </citation>
    <scope>NUCLEOTIDE SEQUENCE [LARGE SCALE GENOMIC DNA]</scope>
    <source>
        <strain evidence="2 3">JN14CK-3</strain>
    </source>
</reference>
<evidence type="ECO:0000313" key="2">
    <source>
        <dbReference type="EMBL" id="KJF41674.1"/>
    </source>
</evidence>
<evidence type="ECO:0000256" key="1">
    <source>
        <dbReference type="SAM" id="SignalP"/>
    </source>
</evidence>
<keyword evidence="3" id="KW-1185">Reference proteome</keyword>
<name>A0A0D8J4H5_9BACT</name>
<proteinExistence type="predicted"/>
<dbReference type="OrthoDB" id="1523802at2"/>
<protein>
    <recommendedName>
        <fullName evidence="4">NIPSNAP domain-containing protein</fullName>
    </recommendedName>
</protein>